<dbReference type="Gene3D" id="1.10.3720.10">
    <property type="entry name" value="MetI-like"/>
    <property type="match status" value="1"/>
</dbReference>
<keyword evidence="3" id="KW-1003">Cell membrane</keyword>
<keyword evidence="6 7" id="KW-0472">Membrane</keyword>
<comment type="subcellular location">
    <subcellularLocation>
        <location evidence="1">Cell membrane</location>
        <topology evidence="1">Multi-pass membrane protein</topology>
    </subcellularLocation>
</comment>
<dbReference type="AlphaFoldDB" id="A0A6J6ECH4"/>
<evidence type="ECO:0000256" key="5">
    <source>
        <dbReference type="ARBA" id="ARBA00022989"/>
    </source>
</evidence>
<dbReference type="SUPFAM" id="SSF161098">
    <property type="entry name" value="MetI-like"/>
    <property type="match status" value="1"/>
</dbReference>
<reference evidence="9" key="1">
    <citation type="submission" date="2020-05" db="EMBL/GenBank/DDBJ databases">
        <authorList>
            <person name="Chiriac C."/>
            <person name="Salcher M."/>
            <person name="Ghai R."/>
            <person name="Kavagutti S V."/>
        </authorList>
    </citation>
    <scope>NUCLEOTIDE SEQUENCE</scope>
</reference>
<dbReference type="PANTHER" id="PTHR43744:SF3">
    <property type="entry name" value="LACTOSE TRANSPORT SYSTEM PERMEASE PROTEIN LACG"/>
    <property type="match status" value="1"/>
</dbReference>
<accession>A0A6J6ECH4</accession>
<protein>
    <submittedName>
        <fullName evidence="9">Unannotated protein</fullName>
    </submittedName>
</protein>
<evidence type="ECO:0000256" key="1">
    <source>
        <dbReference type="ARBA" id="ARBA00004651"/>
    </source>
</evidence>
<dbReference type="GO" id="GO:0005886">
    <property type="term" value="C:plasma membrane"/>
    <property type="evidence" value="ECO:0007669"/>
    <property type="project" value="UniProtKB-SubCell"/>
</dbReference>
<dbReference type="InterPro" id="IPR035906">
    <property type="entry name" value="MetI-like_sf"/>
</dbReference>
<evidence type="ECO:0000256" key="6">
    <source>
        <dbReference type="ARBA" id="ARBA00023136"/>
    </source>
</evidence>
<keyword evidence="4 7" id="KW-0812">Transmembrane</keyword>
<sequence length="273" mass="30530">MKRVKLSRRIFFGVAAFLAAVYAFPFFLVLLNSFKEKRAIRNNPIAPPEEWLFSNYIEAAERMEYFQSLTNSVLITVSSVIAIIVTSSMLAYYLARTKNKFTSVTFLVLVASMIVPFQALMIPFVGLFGNLGLTNSRASLVFFYVGFGVALSTFLYHGFISNIPLELDEAAAMDGASDFMIFRKIIFPMLSPVTATVAIINGLWIWNDFLLPQLVLTQEKRTLPLRTYVFYGTYTSDYGLAMAGLVLSILPIVAFYFVMQRQIISGVSAGAVK</sequence>
<organism evidence="9">
    <name type="scientific">freshwater metagenome</name>
    <dbReference type="NCBI Taxonomy" id="449393"/>
    <lineage>
        <taxon>unclassified sequences</taxon>
        <taxon>metagenomes</taxon>
        <taxon>ecological metagenomes</taxon>
    </lineage>
</organism>
<feature type="transmembrane region" description="Helical" evidence="7">
    <location>
        <begin position="238"/>
        <end position="258"/>
    </location>
</feature>
<dbReference type="PANTHER" id="PTHR43744">
    <property type="entry name" value="ABC TRANSPORTER PERMEASE PROTEIN MG189-RELATED-RELATED"/>
    <property type="match status" value="1"/>
</dbReference>
<evidence type="ECO:0000256" key="7">
    <source>
        <dbReference type="SAM" id="Phobius"/>
    </source>
</evidence>
<gene>
    <name evidence="9" type="ORF">UFOPK1684_00783</name>
</gene>
<feature type="transmembrane region" description="Helical" evidence="7">
    <location>
        <begin position="185"/>
        <end position="206"/>
    </location>
</feature>
<dbReference type="PROSITE" id="PS50928">
    <property type="entry name" value="ABC_TM1"/>
    <property type="match status" value="1"/>
</dbReference>
<feature type="transmembrane region" description="Helical" evidence="7">
    <location>
        <begin position="73"/>
        <end position="94"/>
    </location>
</feature>
<proteinExistence type="predicted"/>
<keyword evidence="2" id="KW-0813">Transport</keyword>
<evidence type="ECO:0000313" key="9">
    <source>
        <dbReference type="EMBL" id="CAB4571973.1"/>
    </source>
</evidence>
<evidence type="ECO:0000259" key="8">
    <source>
        <dbReference type="PROSITE" id="PS50928"/>
    </source>
</evidence>
<dbReference type="InterPro" id="IPR000515">
    <property type="entry name" value="MetI-like"/>
</dbReference>
<name>A0A6J6ECH4_9ZZZZ</name>
<evidence type="ECO:0000256" key="2">
    <source>
        <dbReference type="ARBA" id="ARBA00022448"/>
    </source>
</evidence>
<evidence type="ECO:0000256" key="3">
    <source>
        <dbReference type="ARBA" id="ARBA00022475"/>
    </source>
</evidence>
<keyword evidence="5 7" id="KW-1133">Transmembrane helix</keyword>
<feature type="transmembrane region" description="Helical" evidence="7">
    <location>
        <begin position="141"/>
        <end position="165"/>
    </location>
</feature>
<dbReference type="Pfam" id="PF00528">
    <property type="entry name" value="BPD_transp_1"/>
    <property type="match status" value="1"/>
</dbReference>
<evidence type="ECO:0000256" key="4">
    <source>
        <dbReference type="ARBA" id="ARBA00022692"/>
    </source>
</evidence>
<feature type="transmembrane region" description="Helical" evidence="7">
    <location>
        <begin position="106"/>
        <end position="129"/>
    </location>
</feature>
<dbReference type="GO" id="GO:0055085">
    <property type="term" value="P:transmembrane transport"/>
    <property type="evidence" value="ECO:0007669"/>
    <property type="project" value="InterPro"/>
</dbReference>
<dbReference type="CDD" id="cd06261">
    <property type="entry name" value="TM_PBP2"/>
    <property type="match status" value="1"/>
</dbReference>
<feature type="domain" description="ABC transmembrane type-1" evidence="8">
    <location>
        <begin position="69"/>
        <end position="259"/>
    </location>
</feature>
<dbReference type="EMBL" id="CAEZTM010000031">
    <property type="protein sequence ID" value="CAB4571973.1"/>
    <property type="molecule type" value="Genomic_DNA"/>
</dbReference>